<dbReference type="EMBL" id="QZAB01000060">
    <property type="protein sequence ID" value="RQD92067.1"/>
    <property type="molecule type" value="Genomic_DNA"/>
</dbReference>
<reference evidence="3 4" key="1">
    <citation type="submission" date="2018-08" db="EMBL/GenBank/DDBJ databases">
        <title>The metabolism and importance of syntrophic acetate oxidation coupled to methane or sulfide production in haloalkaline environments.</title>
        <authorList>
            <person name="Timmers P.H.A."/>
            <person name="Vavourakis C.D."/>
            <person name="Sorokin D.Y."/>
            <person name="Sinninghe Damste J.S."/>
            <person name="Muyzer G."/>
            <person name="Stams A.J.M."/>
            <person name="Plugge C.M."/>
        </authorList>
    </citation>
    <scope>NUCLEOTIDE SEQUENCE [LARGE SCALE GENOMIC DNA]</scope>
    <source>
        <strain evidence="3">MSAO_Arc3</strain>
    </source>
</reference>
<dbReference type="Proteomes" id="UP000284763">
    <property type="component" value="Unassembled WGS sequence"/>
</dbReference>
<dbReference type="AlphaFoldDB" id="A0A424Z4I1"/>
<comment type="similarity">
    <text evidence="1">Belongs to the universal stress protein A family.</text>
</comment>
<accession>A0A424Z4I1</accession>
<organism evidence="3 4">
    <name type="scientific">Methanosalsum natronophilum</name>
    <dbReference type="NCBI Taxonomy" id="768733"/>
    <lineage>
        <taxon>Archaea</taxon>
        <taxon>Methanobacteriati</taxon>
        <taxon>Methanobacteriota</taxon>
        <taxon>Stenosarchaea group</taxon>
        <taxon>Methanomicrobia</taxon>
        <taxon>Methanosarcinales</taxon>
        <taxon>Methanosarcinaceae</taxon>
        <taxon>Methanosalsum</taxon>
    </lineage>
</organism>
<dbReference type="PANTHER" id="PTHR46268:SF6">
    <property type="entry name" value="UNIVERSAL STRESS PROTEIN UP12"/>
    <property type="match status" value="1"/>
</dbReference>
<evidence type="ECO:0000313" key="3">
    <source>
        <dbReference type="EMBL" id="RQD92067.1"/>
    </source>
</evidence>
<proteinExistence type="inferred from homology"/>
<dbReference type="Gene3D" id="3.40.50.620">
    <property type="entry name" value="HUPs"/>
    <property type="match status" value="1"/>
</dbReference>
<evidence type="ECO:0000259" key="2">
    <source>
        <dbReference type="Pfam" id="PF00582"/>
    </source>
</evidence>
<dbReference type="Pfam" id="PF00582">
    <property type="entry name" value="Usp"/>
    <property type="match status" value="1"/>
</dbReference>
<evidence type="ECO:0000313" key="4">
    <source>
        <dbReference type="Proteomes" id="UP000284763"/>
    </source>
</evidence>
<evidence type="ECO:0000256" key="1">
    <source>
        <dbReference type="ARBA" id="ARBA00008791"/>
    </source>
</evidence>
<feature type="domain" description="UspA" evidence="2">
    <location>
        <begin position="6"/>
        <end position="145"/>
    </location>
</feature>
<dbReference type="SUPFAM" id="SSF52402">
    <property type="entry name" value="Adenine nucleotide alpha hydrolases-like"/>
    <property type="match status" value="1"/>
</dbReference>
<dbReference type="PIRSF" id="PIRSF006276">
    <property type="entry name" value="UspA"/>
    <property type="match status" value="1"/>
</dbReference>
<dbReference type="InterPro" id="IPR006016">
    <property type="entry name" value="UspA"/>
</dbReference>
<dbReference type="InterPro" id="IPR006015">
    <property type="entry name" value="Universal_stress_UspA"/>
</dbReference>
<name>A0A424Z4I1_9EURY</name>
<comment type="caution">
    <text evidence="3">The sequence shown here is derived from an EMBL/GenBank/DDBJ whole genome shotgun (WGS) entry which is preliminary data.</text>
</comment>
<sequence>MESTIYKNILIATDGSEHSENTIKYGVELAKLSGARLFAVYVVDTGAFASIPMDAEWEMMYSLLQDEGKKATERVEEMSNEYGVEVEQVLLDGQPAHEIIDFAEKNNISVIIMGTHGKSGLDRFLLGSVAERVIRSSDIPVFVVRMSDDDNDE</sequence>
<dbReference type="InterPro" id="IPR014729">
    <property type="entry name" value="Rossmann-like_a/b/a_fold"/>
</dbReference>
<dbReference type="PANTHER" id="PTHR46268">
    <property type="entry name" value="STRESS RESPONSE PROTEIN NHAX"/>
    <property type="match status" value="1"/>
</dbReference>
<dbReference type="PRINTS" id="PR01438">
    <property type="entry name" value="UNVRSLSTRESS"/>
</dbReference>
<protein>
    <submittedName>
        <fullName evidence="3">Universal stress protein</fullName>
    </submittedName>
</protein>
<gene>
    <name evidence="3" type="ORF">D5R95_00805</name>
</gene>
<dbReference type="CDD" id="cd00293">
    <property type="entry name" value="USP-like"/>
    <property type="match status" value="1"/>
</dbReference>
<dbReference type="RefSeq" id="WP_259135064.1">
    <property type="nucleotide sequence ID" value="NZ_JANUCS010000010.1"/>
</dbReference>